<keyword evidence="4" id="KW-1185">Reference proteome</keyword>
<dbReference type="GO" id="GO:0016491">
    <property type="term" value="F:oxidoreductase activity"/>
    <property type="evidence" value="ECO:0007669"/>
    <property type="project" value="UniProtKB-KW"/>
</dbReference>
<dbReference type="PANTHER" id="PTHR43477">
    <property type="entry name" value="DIHYDROANTICAPSIN 7-DEHYDROGENASE"/>
    <property type="match status" value="1"/>
</dbReference>
<reference evidence="3" key="1">
    <citation type="submission" date="2021-11" db="EMBL/GenBank/DDBJ databases">
        <title>Legionella maioricencis sp. nov., a new species isolated from hot water samples in Mallorca.</title>
        <authorList>
            <person name="Crespi S."/>
            <person name="Drasar V."/>
            <person name="Salva-Serra F."/>
            <person name="Jaen-Luchoro D."/>
            <person name="Pineiro-Iglesias B."/>
            <person name="Aliaga F."/>
            <person name="Fernandez-Juarez V."/>
            <person name="Coll G."/>
            <person name="Moore E.R.B."/>
            <person name="Bennasar-Figueras A."/>
        </authorList>
    </citation>
    <scope>NUCLEOTIDE SEQUENCE</scope>
    <source>
        <strain evidence="3">HCPI-6</strain>
    </source>
</reference>
<evidence type="ECO:0000256" key="1">
    <source>
        <dbReference type="ARBA" id="ARBA00006484"/>
    </source>
</evidence>
<evidence type="ECO:0000313" key="4">
    <source>
        <dbReference type="Proteomes" id="UP001139721"/>
    </source>
</evidence>
<accession>A0A9X2D263</accession>
<keyword evidence="2" id="KW-0560">Oxidoreductase</keyword>
<name>A0A9X2D263_9GAMM</name>
<comment type="similarity">
    <text evidence="1">Belongs to the short-chain dehydrogenases/reductases (SDR) family.</text>
</comment>
<dbReference type="Gene3D" id="3.40.50.720">
    <property type="entry name" value="NAD(P)-binding Rossmann-like Domain"/>
    <property type="match status" value="1"/>
</dbReference>
<dbReference type="AlphaFoldDB" id="A0A9X2D263"/>
<dbReference type="InterPro" id="IPR036291">
    <property type="entry name" value="NAD(P)-bd_dom_sf"/>
</dbReference>
<proteinExistence type="inferred from homology"/>
<sequence length="199" mass="21192">MKIILVGGTGTIGKAIAKELAPRHTLILVGNTSGDFQVDITNRDSIETLYREIGSFDALVSATGTVHFGALNEFTPEQYQIGLNSKLMGQVNLVLLGLNYINKGGSFTLTSGILSHDPIRYGSSASMVNGAIDSFVKSAAIEMPDNIRINAVSPTVLLESLADYGPYFRGFEAVPASRVARAYSKSVEGAQNGVIYSVE</sequence>
<dbReference type="RefSeq" id="WP_250422785.1">
    <property type="nucleotide sequence ID" value="NZ_JAJKBJ010000016.1"/>
</dbReference>
<evidence type="ECO:0000256" key="2">
    <source>
        <dbReference type="ARBA" id="ARBA00023002"/>
    </source>
</evidence>
<dbReference type="PANTHER" id="PTHR43477:SF1">
    <property type="entry name" value="DIHYDROANTICAPSIN 7-DEHYDROGENASE"/>
    <property type="match status" value="1"/>
</dbReference>
<dbReference type="InterPro" id="IPR051122">
    <property type="entry name" value="SDR_DHRS6-like"/>
</dbReference>
<dbReference type="PRINTS" id="PR00081">
    <property type="entry name" value="GDHRDH"/>
</dbReference>
<comment type="caution">
    <text evidence="3">The sequence shown here is derived from an EMBL/GenBank/DDBJ whole genome shotgun (WGS) entry which is preliminary data.</text>
</comment>
<dbReference type="EMBL" id="JAJKBJ010000016">
    <property type="protein sequence ID" value="MCL9684902.1"/>
    <property type="molecule type" value="Genomic_DNA"/>
</dbReference>
<dbReference type="InterPro" id="IPR002347">
    <property type="entry name" value="SDR_fam"/>
</dbReference>
<dbReference type="CDD" id="cd11731">
    <property type="entry name" value="Lin1944_like_SDR_c"/>
    <property type="match status" value="1"/>
</dbReference>
<dbReference type="NCBIfam" id="NF005754">
    <property type="entry name" value="PRK07578.1"/>
    <property type="match status" value="1"/>
</dbReference>
<gene>
    <name evidence="3" type="ORF">LOX96_12420</name>
</gene>
<dbReference type="Pfam" id="PF13561">
    <property type="entry name" value="adh_short_C2"/>
    <property type="match status" value="1"/>
</dbReference>
<evidence type="ECO:0000313" key="3">
    <source>
        <dbReference type="EMBL" id="MCL9684902.1"/>
    </source>
</evidence>
<organism evidence="3 4">
    <name type="scientific">Legionella maioricensis</name>
    <dbReference type="NCBI Taxonomy" id="2896528"/>
    <lineage>
        <taxon>Bacteria</taxon>
        <taxon>Pseudomonadati</taxon>
        <taxon>Pseudomonadota</taxon>
        <taxon>Gammaproteobacteria</taxon>
        <taxon>Legionellales</taxon>
        <taxon>Legionellaceae</taxon>
        <taxon>Legionella</taxon>
    </lineage>
</organism>
<dbReference type="Proteomes" id="UP001139721">
    <property type="component" value="Unassembled WGS sequence"/>
</dbReference>
<dbReference type="SUPFAM" id="SSF51735">
    <property type="entry name" value="NAD(P)-binding Rossmann-fold domains"/>
    <property type="match status" value="1"/>
</dbReference>
<protein>
    <submittedName>
        <fullName evidence="3">Short chain dehydrogenase</fullName>
    </submittedName>
</protein>